<keyword evidence="1" id="KW-0479">Metal-binding</keyword>
<feature type="compositionally biased region" description="Polar residues" evidence="2">
    <location>
        <begin position="64"/>
        <end position="91"/>
    </location>
</feature>
<dbReference type="InterPro" id="IPR001878">
    <property type="entry name" value="Znf_CCHC"/>
</dbReference>
<evidence type="ECO:0000259" key="3">
    <source>
        <dbReference type="PROSITE" id="PS50158"/>
    </source>
</evidence>
<dbReference type="GO" id="GO:0008270">
    <property type="term" value="F:zinc ion binding"/>
    <property type="evidence" value="ECO:0007669"/>
    <property type="project" value="UniProtKB-KW"/>
</dbReference>
<dbReference type="RefSeq" id="XP_002771088.1">
    <property type="nucleotide sequence ID" value="XM_002771042.1"/>
</dbReference>
<dbReference type="EMBL" id="GG682711">
    <property type="protein sequence ID" value="EER02904.1"/>
    <property type="molecule type" value="Genomic_DNA"/>
</dbReference>
<name>C5LK15_PERM5</name>
<dbReference type="SMART" id="SM00343">
    <property type="entry name" value="ZnF_C2HC"/>
    <property type="match status" value="2"/>
</dbReference>
<evidence type="ECO:0000313" key="4">
    <source>
        <dbReference type="EMBL" id="EER02904.1"/>
    </source>
</evidence>
<feature type="region of interest" description="Disordered" evidence="2">
    <location>
        <begin position="61"/>
        <end position="91"/>
    </location>
</feature>
<keyword evidence="1" id="KW-0862">Zinc</keyword>
<evidence type="ECO:0000256" key="1">
    <source>
        <dbReference type="PROSITE-ProRule" id="PRU00047"/>
    </source>
</evidence>
<dbReference type="InterPro" id="IPR042246">
    <property type="entry name" value="ZCCHC9"/>
</dbReference>
<dbReference type="PROSITE" id="PS50158">
    <property type="entry name" value="ZF_CCHC"/>
    <property type="match status" value="2"/>
</dbReference>
<organism evidence="5">
    <name type="scientific">Perkinsus marinus (strain ATCC 50983 / TXsc)</name>
    <dbReference type="NCBI Taxonomy" id="423536"/>
    <lineage>
        <taxon>Eukaryota</taxon>
        <taxon>Sar</taxon>
        <taxon>Alveolata</taxon>
        <taxon>Perkinsozoa</taxon>
        <taxon>Perkinsea</taxon>
        <taxon>Perkinsida</taxon>
        <taxon>Perkinsidae</taxon>
        <taxon>Perkinsus</taxon>
    </lineage>
</organism>
<dbReference type="GO" id="GO:0003676">
    <property type="term" value="F:nucleic acid binding"/>
    <property type="evidence" value="ECO:0007669"/>
    <property type="project" value="InterPro"/>
</dbReference>
<dbReference type="PANTHER" id="PTHR46242:SF1">
    <property type="entry name" value="ZINC FINGER CCHC DOMAIN-CONTAINING PROTEIN 9"/>
    <property type="match status" value="1"/>
</dbReference>
<accession>C5LK15</accession>
<sequence>MTDTAETTTTTERVSSSTCFICNEPGHFARDCPQATSSSRPTGRRPMNCYNCGKPDHLARDCPNEQTNQSLASNAVKSVTSPGETQSSIQL</sequence>
<dbReference type="Gene3D" id="4.10.60.10">
    <property type="entry name" value="Zinc finger, CCHC-type"/>
    <property type="match status" value="2"/>
</dbReference>
<dbReference type="Pfam" id="PF00098">
    <property type="entry name" value="zf-CCHC"/>
    <property type="match status" value="2"/>
</dbReference>
<feature type="domain" description="CCHC-type" evidence="3">
    <location>
        <begin position="19"/>
        <end position="34"/>
    </location>
</feature>
<dbReference type="GO" id="GO:0005730">
    <property type="term" value="C:nucleolus"/>
    <property type="evidence" value="ECO:0007669"/>
    <property type="project" value="TreeGrafter"/>
</dbReference>
<dbReference type="InParanoid" id="C5LK15"/>
<dbReference type="OrthoDB" id="3863715at2759"/>
<protein>
    <submittedName>
        <fullName evidence="4">Cellular nucleic acid binding protein, putative</fullName>
    </submittedName>
</protein>
<dbReference type="PANTHER" id="PTHR46242">
    <property type="entry name" value="ZINC FINGER CCHC DOMAIN-CONTAINING PROTEIN 9 ZCCHC9"/>
    <property type="match status" value="1"/>
</dbReference>
<evidence type="ECO:0000256" key="2">
    <source>
        <dbReference type="SAM" id="MobiDB-lite"/>
    </source>
</evidence>
<keyword evidence="5" id="KW-1185">Reference proteome</keyword>
<keyword evidence="1" id="KW-0863">Zinc-finger</keyword>
<dbReference type="SUPFAM" id="SSF57756">
    <property type="entry name" value="Retrovirus zinc finger-like domains"/>
    <property type="match status" value="1"/>
</dbReference>
<dbReference type="Proteomes" id="UP000007800">
    <property type="component" value="Unassembled WGS sequence"/>
</dbReference>
<dbReference type="GeneID" id="9051411"/>
<dbReference type="InterPro" id="IPR036875">
    <property type="entry name" value="Znf_CCHC_sf"/>
</dbReference>
<dbReference type="AlphaFoldDB" id="C5LK15"/>
<reference evidence="4 5" key="1">
    <citation type="submission" date="2008-07" db="EMBL/GenBank/DDBJ databases">
        <authorList>
            <person name="El-Sayed N."/>
            <person name="Caler E."/>
            <person name="Inman J."/>
            <person name="Amedeo P."/>
            <person name="Hass B."/>
            <person name="Wortman J."/>
        </authorList>
    </citation>
    <scope>NUCLEOTIDE SEQUENCE [LARGE SCALE GENOMIC DNA]</scope>
    <source>
        <strain evidence="5">ATCC 50983 / TXsc</strain>
    </source>
</reference>
<feature type="domain" description="CCHC-type" evidence="3">
    <location>
        <begin position="49"/>
        <end position="64"/>
    </location>
</feature>
<gene>
    <name evidence="4" type="ORF">Pmar_PMAR000896</name>
</gene>
<evidence type="ECO:0000313" key="5">
    <source>
        <dbReference type="Proteomes" id="UP000007800"/>
    </source>
</evidence>
<proteinExistence type="predicted"/>